<name>A0A6A6CR36_ZASCE</name>
<accession>A0A6A6CR36</accession>
<feature type="compositionally biased region" description="Acidic residues" evidence="1">
    <location>
        <begin position="392"/>
        <end position="404"/>
    </location>
</feature>
<feature type="region of interest" description="Disordered" evidence="1">
    <location>
        <begin position="64"/>
        <end position="84"/>
    </location>
</feature>
<reference evidence="2" key="1">
    <citation type="journal article" date="2020" name="Stud. Mycol.">
        <title>101 Dothideomycetes genomes: a test case for predicting lifestyles and emergence of pathogens.</title>
        <authorList>
            <person name="Haridas S."/>
            <person name="Albert R."/>
            <person name="Binder M."/>
            <person name="Bloem J."/>
            <person name="Labutti K."/>
            <person name="Salamov A."/>
            <person name="Andreopoulos B."/>
            <person name="Baker S."/>
            <person name="Barry K."/>
            <person name="Bills G."/>
            <person name="Bluhm B."/>
            <person name="Cannon C."/>
            <person name="Castanera R."/>
            <person name="Culley D."/>
            <person name="Daum C."/>
            <person name="Ezra D."/>
            <person name="Gonzalez J."/>
            <person name="Henrissat B."/>
            <person name="Kuo A."/>
            <person name="Liang C."/>
            <person name="Lipzen A."/>
            <person name="Lutzoni F."/>
            <person name="Magnuson J."/>
            <person name="Mondo S."/>
            <person name="Nolan M."/>
            <person name="Ohm R."/>
            <person name="Pangilinan J."/>
            <person name="Park H.-J."/>
            <person name="Ramirez L."/>
            <person name="Alfaro M."/>
            <person name="Sun H."/>
            <person name="Tritt A."/>
            <person name="Yoshinaga Y."/>
            <person name="Zwiers L.-H."/>
            <person name="Turgeon B."/>
            <person name="Goodwin S."/>
            <person name="Spatafora J."/>
            <person name="Crous P."/>
            <person name="Grigoriev I."/>
        </authorList>
    </citation>
    <scope>NUCLEOTIDE SEQUENCE</scope>
    <source>
        <strain evidence="2">ATCC 36951</strain>
    </source>
</reference>
<feature type="compositionally biased region" description="Acidic residues" evidence="1">
    <location>
        <begin position="444"/>
        <end position="454"/>
    </location>
</feature>
<evidence type="ECO:0000313" key="2">
    <source>
        <dbReference type="EMBL" id="KAF2169153.1"/>
    </source>
</evidence>
<dbReference type="AlphaFoldDB" id="A0A6A6CR36"/>
<dbReference type="PANTHER" id="PTHR42085">
    <property type="entry name" value="F-BOX DOMAIN-CONTAINING PROTEIN"/>
    <property type="match status" value="1"/>
</dbReference>
<organism evidence="2 3">
    <name type="scientific">Zasmidium cellare ATCC 36951</name>
    <dbReference type="NCBI Taxonomy" id="1080233"/>
    <lineage>
        <taxon>Eukaryota</taxon>
        <taxon>Fungi</taxon>
        <taxon>Dikarya</taxon>
        <taxon>Ascomycota</taxon>
        <taxon>Pezizomycotina</taxon>
        <taxon>Dothideomycetes</taxon>
        <taxon>Dothideomycetidae</taxon>
        <taxon>Mycosphaerellales</taxon>
        <taxon>Mycosphaerellaceae</taxon>
        <taxon>Zasmidium</taxon>
    </lineage>
</organism>
<protein>
    <recommendedName>
        <fullName evidence="4">F-box domain-containing protein</fullName>
    </recommendedName>
</protein>
<keyword evidence="3" id="KW-1185">Reference proteome</keyword>
<dbReference type="Proteomes" id="UP000799537">
    <property type="component" value="Unassembled WGS sequence"/>
</dbReference>
<dbReference type="GeneID" id="54558638"/>
<evidence type="ECO:0008006" key="4">
    <source>
        <dbReference type="Google" id="ProtNLM"/>
    </source>
</evidence>
<dbReference type="EMBL" id="ML993588">
    <property type="protein sequence ID" value="KAF2169153.1"/>
    <property type="molecule type" value="Genomic_DNA"/>
</dbReference>
<dbReference type="RefSeq" id="XP_033670042.1">
    <property type="nucleotide sequence ID" value="XM_033805366.1"/>
</dbReference>
<gene>
    <name evidence="2" type="ORF">M409DRAFT_20378</name>
</gene>
<dbReference type="PANTHER" id="PTHR42085:SF1">
    <property type="entry name" value="F-BOX DOMAIN-CONTAINING PROTEIN"/>
    <property type="match status" value="1"/>
</dbReference>
<sequence>MASDLSQVDWPTLMSLRDTDNAVWAITHIPLCRRLPVELKESILSFVMLMSQPTIGGLAATRADVDEPQGPRGDPSIPPSNGKSPLLALPAELRRAIFASFLPNKQRTIKPRCEREGAFARRNLGSPRKNRTSDFMVLCRQIKQEITTVIYQERTFEIHVHEGVTGGGIEVLDAGRQLLQYLSEDYGIDTRFTRFGDGEEFGFDRFKKINIVIFPKTNNREERHTAMNTYFMNLALAHMLERGCVKDTDPIISLNIIFDKTPCARSVPQAQPVSGRLNIMRNEIHWWDPSLDQPLSSEVHGMSDIELILRPFSILRKVHNVNINLPPKINADAKTLEFVKDLKATMRSDSETAPFRQDVSFEMQANAIKFDLLNSNFGDMFGRNGDHIGDLTEQEMGDAGDGEADGSAKHVLSSPTDDSDPKRSKTDYHSLHEAMYGDLFAATYDEDDSDDDDGPPPPQSNANGKQRDVGEVPSDNGDNKSAMAQHGSLSIFHGASGRFPSFTCFNEPGTDSSPPSTTTDGERTFMSYTPRLFGSTNTNDEAPIP</sequence>
<dbReference type="OrthoDB" id="3939615at2759"/>
<feature type="region of interest" description="Disordered" evidence="1">
    <location>
        <begin position="386"/>
        <end position="426"/>
    </location>
</feature>
<evidence type="ECO:0000256" key="1">
    <source>
        <dbReference type="SAM" id="MobiDB-lite"/>
    </source>
</evidence>
<evidence type="ECO:0000313" key="3">
    <source>
        <dbReference type="Proteomes" id="UP000799537"/>
    </source>
</evidence>
<feature type="region of interest" description="Disordered" evidence="1">
    <location>
        <begin position="501"/>
        <end position="545"/>
    </location>
</feature>
<feature type="compositionally biased region" description="Polar residues" evidence="1">
    <location>
        <begin position="534"/>
        <end position="545"/>
    </location>
</feature>
<feature type="compositionally biased region" description="Low complexity" evidence="1">
    <location>
        <begin position="508"/>
        <end position="519"/>
    </location>
</feature>
<feature type="region of interest" description="Disordered" evidence="1">
    <location>
        <begin position="444"/>
        <end position="483"/>
    </location>
</feature>
<dbReference type="InterPro" id="IPR038883">
    <property type="entry name" value="AN11006-like"/>
</dbReference>
<proteinExistence type="predicted"/>